<comment type="caution">
    <text evidence="2">The sequence shown here is derived from an EMBL/GenBank/DDBJ whole genome shotgun (WGS) entry which is preliminary data.</text>
</comment>
<proteinExistence type="predicted"/>
<organism evidence="2 3">
    <name type="scientific">Archangium gephyra</name>
    <dbReference type="NCBI Taxonomy" id="48"/>
    <lineage>
        <taxon>Bacteria</taxon>
        <taxon>Pseudomonadati</taxon>
        <taxon>Myxococcota</taxon>
        <taxon>Myxococcia</taxon>
        <taxon>Myxococcales</taxon>
        <taxon>Cystobacterineae</taxon>
        <taxon>Archangiaceae</taxon>
        <taxon>Archangium</taxon>
    </lineage>
</organism>
<feature type="signal peptide" evidence="1">
    <location>
        <begin position="1"/>
        <end position="20"/>
    </location>
</feature>
<evidence type="ECO:0008006" key="4">
    <source>
        <dbReference type="Google" id="ProtNLM"/>
    </source>
</evidence>
<name>A0A2W5UJI3_9BACT</name>
<accession>A0A2W5UJI3</accession>
<dbReference type="Proteomes" id="UP000249061">
    <property type="component" value="Unassembled WGS sequence"/>
</dbReference>
<dbReference type="SUPFAM" id="SSF51126">
    <property type="entry name" value="Pectin lyase-like"/>
    <property type="match status" value="1"/>
</dbReference>
<reference evidence="2 3" key="1">
    <citation type="submission" date="2017-08" db="EMBL/GenBank/DDBJ databases">
        <title>Infants hospitalized years apart are colonized by the same room-sourced microbial strains.</title>
        <authorList>
            <person name="Brooks B."/>
            <person name="Olm M.R."/>
            <person name="Firek B.A."/>
            <person name="Baker R."/>
            <person name="Thomas B.C."/>
            <person name="Morowitz M.J."/>
            <person name="Banfield J.F."/>
        </authorList>
    </citation>
    <scope>NUCLEOTIDE SEQUENCE [LARGE SCALE GENOMIC DNA]</scope>
    <source>
        <strain evidence="2">S2_003_000_R2_14</strain>
    </source>
</reference>
<evidence type="ECO:0000313" key="3">
    <source>
        <dbReference type="Proteomes" id="UP000249061"/>
    </source>
</evidence>
<protein>
    <recommendedName>
        <fullName evidence="4">Lipoprotein</fullName>
    </recommendedName>
</protein>
<dbReference type="PROSITE" id="PS51257">
    <property type="entry name" value="PROKAR_LIPOPROTEIN"/>
    <property type="match status" value="1"/>
</dbReference>
<gene>
    <name evidence="2" type="ORF">DI536_36000</name>
</gene>
<keyword evidence="1" id="KW-0732">Signal</keyword>
<sequence length="530" mass="55927">MKWIVLAACAVAVTAVGCTAGDSSPDAGVSNCDRSLPQKLTRDTTLLAKCSPYSVERPLTVDGFTLTIEPGVEVRFFAGAQLEAGVRVPGKVIARGTREKPISLKGSPWNGVALGMGAAGSVLENVSIEDAGSVERPALSIGASDVTLKNVRVVNAKRTALSARVDAPLKTISGLELTGDPAELVHLDVSTAGVFSTGATLPPDAVIWLHGGLTTDVTLTDIATWRVPQTLNVDAPEGKTASLTLKEGVRLELGERAALEFGYTRGPATFRARGTREKPAIITRYGDDPMNTPSNGLRFFGGARAPEIDWLVVEYAGALERPAVFFNGSRGLGRVTNSVFRHMKSGAICIEAAQERFVAFDGNTFEDIEGTVLRAPLELAHNISPKNSFPPASRIEIFGSASRDTTLTNLWMPYFVSGALTANAGLTLERGTTLLFDDAGTLNVSAGKLTARDATFAKAKTGWRGIEIAGTTTVKLENVTIAGVDDWALSMAPTVSGSVKKLNVKGAKKGVRSCAKKVKRDAVTPAWSCE</sequence>
<dbReference type="InterPro" id="IPR011050">
    <property type="entry name" value="Pectin_lyase_fold/virulence"/>
</dbReference>
<evidence type="ECO:0000256" key="1">
    <source>
        <dbReference type="SAM" id="SignalP"/>
    </source>
</evidence>
<dbReference type="EMBL" id="QFQP01000089">
    <property type="protein sequence ID" value="PZR03444.1"/>
    <property type="molecule type" value="Genomic_DNA"/>
</dbReference>
<dbReference type="AlphaFoldDB" id="A0A2W5UJI3"/>
<evidence type="ECO:0000313" key="2">
    <source>
        <dbReference type="EMBL" id="PZR03444.1"/>
    </source>
</evidence>
<feature type="chain" id="PRO_5016171353" description="Lipoprotein" evidence="1">
    <location>
        <begin position="21"/>
        <end position="530"/>
    </location>
</feature>